<dbReference type="PATRIC" id="fig|797209.4.peg.785"/>
<accession>E7QPP1</accession>
<reference evidence="4" key="3">
    <citation type="submission" date="2016-11" db="EMBL/GenBank/DDBJ databases">
        <authorList>
            <person name="Jaros S."/>
            <person name="Januszkiewicz K."/>
            <person name="Wedrychowicz H."/>
        </authorList>
    </citation>
    <scope>NUCLEOTIDE SEQUENCE [LARGE SCALE GENOMIC DNA]</scope>
    <source>
        <strain evidence="4">DX253</strain>
    </source>
</reference>
<keyword evidence="2" id="KW-0472">Membrane</keyword>
<reference evidence="6" key="2">
    <citation type="submission" date="2016-11" db="EMBL/GenBank/DDBJ databases">
        <authorList>
            <person name="Varghese N."/>
            <person name="Submissions S."/>
        </authorList>
    </citation>
    <scope>NUCLEOTIDE SEQUENCE [LARGE SCALE GENOMIC DNA]</scope>
    <source>
        <strain evidence="6">DX253</strain>
    </source>
</reference>
<dbReference type="OrthoDB" id="382647at2157"/>
<keyword evidence="2" id="KW-0812">Transmembrane</keyword>
<feature type="region of interest" description="Disordered" evidence="1">
    <location>
        <begin position="48"/>
        <end position="67"/>
    </location>
</feature>
<evidence type="ECO:0000313" key="4">
    <source>
        <dbReference type="EMBL" id="SHL21835.1"/>
    </source>
</evidence>
<organism evidence="3 5">
    <name type="scientific">Haladaptatus paucihalophilus DX253</name>
    <dbReference type="NCBI Taxonomy" id="797209"/>
    <lineage>
        <taxon>Archaea</taxon>
        <taxon>Methanobacteriati</taxon>
        <taxon>Methanobacteriota</taxon>
        <taxon>Stenosarchaea group</taxon>
        <taxon>Halobacteria</taxon>
        <taxon>Halobacteriales</taxon>
        <taxon>Haladaptataceae</taxon>
        <taxon>Haladaptatus</taxon>
    </lineage>
</organism>
<dbReference type="Proteomes" id="UP000003751">
    <property type="component" value="Unassembled WGS sequence"/>
</dbReference>
<dbReference type="AlphaFoldDB" id="E7QPP1"/>
<gene>
    <name evidence="4" type="ORF">SAMN05444342_3310</name>
    <name evidence="3" type="ORF">ZOD2009_03992</name>
</gene>
<evidence type="ECO:0000313" key="5">
    <source>
        <dbReference type="Proteomes" id="UP000003751"/>
    </source>
</evidence>
<evidence type="ECO:0000313" key="3">
    <source>
        <dbReference type="EMBL" id="EFW93543.1"/>
    </source>
</evidence>
<keyword evidence="6" id="KW-1185">Reference proteome</keyword>
<evidence type="ECO:0000256" key="2">
    <source>
        <dbReference type="SAM" id="Phobius"/>
    </source>
</evidence>
<evidence type="ECO:0000256" key="1">
    <source>
        <dbReference type="SAM" id="MobiDB-lite"/>
    </source>
</evidence>
<sequence>MTDADRPSRTPVDSGSDTDDQRLRPTDATTRGIVLLVVLSFGIVPGVLSGAPSSPSPPTETVADSCSAPSDNGVLWHLQRYGAGCERNDFVRFPAGEQIDRIGEPPWVPL</sequence>
<dbReference type="Proteomes" id="UP000184203">
    <property type="component" value="Unassembled WGS sequence"/>
</dbReference>
<keyword evidence="2" id="KW-1133">Transmembrane helix</keyword>
<proteinExistence type="predicted"/>
<feature type="region of interest" description="Disordered" evidence="1">
    <location>
        <begin position="1"/>
        <end position="27"/>
    </location>
</feature>
<reference evidence="3 5" key="1">
    <citation type="journal article" date="2014" name="ISME J.">
        <title>Trehalose/2-sulfotrehalose biosynthesis and glycine-betaine uptake are widely spread mechanisms for osmoadaptation in the Halobacteriales.</title>
        <authorList>
            <person name="Youssef N.H."/>
            <person name="Savage-Ashlock K.N."/>
            <person name="McCully A.L."/>
            <person name="Luedtke B."/>
            <person name="Shaw E.I."/>
            <person name="Hoff W.D."/>
            <person name="Elshahed M.S."/>
        </authorList>
    </citation>
    <scope>NUCLEOTIDE SEQUENCE [LARGE SCALE GENOMIC DNA]</scope>
    <source>
        <strain evidence="3 5">DX253</strain>
    </source>
</reference>
<evidence type="ECO:0000313" key="6">
    <source>
        <dbReference type="Proteomes" id="UP000184203"/>
    </source>
</evidence>
<feature type="transmembrane region" description="Helical" evidence="2">
    <location>
        <begin position="32"/>
        <end position="51"/>
    </location>
</feature>
<name>E7QPP1_HALPU</name>
<dbReference type="EMBL" id="AEMG01000003">
    <property type="protein sequence ID" value="EFW93543.1"/>
    <property type="molecule type" value="Genomic_DNA"/>
</dbReference>
<dbReference type="EMBL" id="FRAN01000005">
    <property type="protein sequence ID" value="SHL21835.1"/>
    <property type="molecule type" value="Genomic_DNA"/>
</dbReference>
<protein>
    <submittedName>
        <fullName evidence="3">Uncharacterized protein</fullName>
    </submittedName>
</protein>
<dbReference type="RefSeq" id="WP_007977251.1">
    <property type="nucleotide sequence ID" value="NZ_AEMG01000003.1"/>
</dbReference>